<evidence type="ECO:0000313" key="2">
    <source>
        <dbReference type="Proteomes" id="UP000295380"/>
    </source>
</evidence>
<protein>
    <submittedName>
        <fullName evidence="1">Uncharacterized protein</fullName>
    </submittedName>
</protein>
<accession>A0A4R7NLC0</accession>
<gene>
    <name evidence="1" type="ORF">C8E00_10548</name>
</gene>
<name>A0A4R7NLC0_9GAMM</name>
<comment type="caution">
    <text evidence="1">The sequence shown here is derived from an EMBL/GenBank/DDBJ whole genome shotgun (WGS) entry which is preliminary data.</text>
</comment>
<proteinExistence type="predicted"/>
<sequence>MCCSEESLDMLLDRLWYDIEQWLMMDDAAHAWQLAA</sequence>
<dbReference type="AlphaFoldDB" id="A0A4R7NLC0"/>
<evidence type="ECO:0000313" key="1">
    <source>
        <dbReference type="EMBL" id="TDU21564.1"/>
    </source>
</evidence>
<dbReference type="Proteomes" id="UP000295380">
    <property type="component" value="Unassembled WGS sequence"/>
</dbReference>
<reference evidence="1 2" key="1">
    <citation type="submission" date="2019-03" db="EMBL/GenBank/DDBJ databases">
        <title>Genomic Encyclopedia of Type Strains, Phase IV (KMG-IV): sequencing the most valuable type-strain genomes for metagenomic binning, comparative biology and taxonomic classification.</title>
        <authorList>
            <person name="Goeker M."/>
        </authorList>
    </citation>
    <scope>NUCLEOTIDE SEQUENCE [LARGE SCALE GENOMIC DNA]</scope>
    <source>
        <strain evidence="1 2">DSM 6770</strain>
    </source>
</reference>
<keyword evidence="2" id="KW-1185">Reference proteome</keyword>
<organism evidence="1 2">
    <name type="scientific">Chromohalobacter marismortui</name>
    <dbReference type="NCBI Taxonomy" id="42055"/>
    <lineage>
        <taxon>Bacteria</taxon>
        <taxon>Pseudomonadati</taxon>
        <taxon>Pseudomonadota</taxon>
        <taxon>Gammaproteobacteria</taxon>
        <taxon>Oceanospirillales</taxon>
        <taxon>Halomonadaceae</taxon>
        <taxon>Chromohalobacter</taxon>
    </lineage>
</organism>
<dbReference type="EMBL" id="SOBR01000005">
    <property type="protein sequence ID" value="TDU21564.1"/>
    <property type="molecule type" value="Genomic_DNA"/>
</dbReference>